<dbReference type="EMBL" id="FOQH01000004">
    <property type="protein sequence ID" value="SFI15100.1"/>
    <property type="molecule type" value="Genomic_DNA"/>
</dbReference>
<keyword evidence="3" id="KW-1185">Reference proteome</keyword>
<proteinExistence type="predicted"/>
<protein>
    <submittedName>
        <fullName evidence="2">Uncharacterized protein</fullName>
    </submittedName>
</protein>
<accession>A0A1I3FV31</accession>
<evidence type="ECO:0000313" key="3">
    <source>
        <dbReference type="Proteomes" id="UP000199377"/>
    </source>
</evidence>
<dbReference type="Proteomes" id="UP000199377">
    <property type="component" value="Unassembled WGS sequence"/>
</dbReference>
<gene>
    <name evidence="2" type="ORF">SAMN05216258_104538</name>
</gene>
<dbReference type="OrthoDB" id="8479568at2"/>
<feature type="region of interest" description="Disordered" evidence="1">
    <location>
        <begin position="1"/>
        <end position="20"/>
    </location>
</feature>
<reference evidence="2 3" key="1">
    <citation type="submission" date="2016-10" db="EMBL/GenBank/DDBJ databases">
        <authorList>
            <person name="de Groot N.N."/>
        </authorList>
    </citation>
    <scope>NUCLEOTIDE SEQUENCE [LARGE SCALE GENOMIC DNA]</scope>
    <source>
        <strain evidence="2 3">CGMCC 1.11030</strain>
    </source>
</reference>
<organism evidence="2 3">
    <name type="scientific">Albimonas pacifica</name>
    <dbReference type="NCBI Taxonomy" id="1114924"/>
    <lineage>
        <taxon>Bacteria</taxon>
        <taxon>Pseudomonadati</taxon>
        <taxon>Pseudomonadota</taxon>
        <taxon>Alphaproteobacteria</taxon>
        <taxon>Rhodobacterales</taxon>
        <taxon>Paracoccaceae</taxon>
        <taxon>Albimonas</taxon>
    </lineage>
</organism>
<name>A0A1I3FV31_9RHOB</name>
<dbReference type="STRING" id="1114924.SAMN05216258_104538"/>
<sequence>MMDKPRIWTSVSEQRPPNKPGKVRLRITEKILGLVMTPEWTAEMQLVGMGHFASEYWPQGATNWDGYRRTFISEYEWSPSHDEDSEGVVWHGLGLLPCPFTGKEPTVEYLGRWIGAPPNRTEWIGLRSHLVKSLGWTSAAALRDAWNKRANTEATDGEG</sequence>
<evidence type="ECO:0000313" key="2">
    <source>
        <dbReference type="EMBL" id="SFI15100.1"/>
    </source>
</evidence>
<dbReference type="RefSeq" id="WP_092859803.1">
    <property type="nucleotide sequence ID" value="NZ_FOQH01000004.1"/>
</dbReference>
<evidence type="ECO:0000256" key="1">
    <source>
        <dbReference type="SAM" id="MobiDB-lite"/>
    </source>
</evidence>
<dbReference type="AlphaFoldDB" id="A0A1I3FV31"/>